<gene>
    <name evidence="1" type="ORF">A3A96_04270</name>
</gene>
<protein>
    <submittedName>
        <fullName evidence="1">Uncharacterized protein</fullName>
    </submittedName>
</protein>
<name>A0A1G2TX65_9BACT</name>
<evidence type="ECO:0000313" key="2">
    <source>
        <dbReference type="Proteomes" id="UP000177707"/>
    </source>
</evidence>
<sequence>MTTEKILEIVVMYREQFEKKGIPKIRMDPRKTLGSLSSKERLAHAHYLLDGIMEYAQNPEKKGKTGRHLASVQMILSFENWFTLEELTNHNPPNIG</sequence>
<organism evidence="1 2">
    <name type="scientific">Candidatus Zambryskibacteria bacterium RIFCSPLOWO2_01_FULL_39_39</name>
    <dbReference type="NCBI Taxonomy" id="1802758"/>
    <lineage>
        <taxon>Bacteria</taxon>
        <taxon>Candidatus Zambryskiibacteriota</taxon>
    </lineage>
</organism>
<dbReference type="Proteomes" id="UP000177707">
    <property type="component" value="Unassembled WGS sequence"/>
</dbReference>
<comment type="caution">
    <text evidence="1">The sequence shown here is derived from an EMBL/GenBank/DDBJ whole genome shotgun (WGS) entry which is preliminary data.</text>
</comment>
<dbReference type="AlphaFoldDB" id="A0A1G2TX65"/>
<dbReference type="EMBL" id="MHWB01000010">
    <property type="protein sequence ID" value="OHB01749.1"/>
    <property type="molecule type" value="Genomic_DNA"/>
</dbReference>
<evidence type="ECO:0000313" key="1">
    <source>
        <dbReference type="EMBL" id="OHB01749.1"/>
    </source>
</evidence>
<dbReference type="STRING" id="1802758.A3A96_04270"/>
<proteinExistence type="predicted"/>
<reference evidence="1 2" key="1">
    <citation type="journal article" date="2016" name="Nat. Commun.">
        <title>Thousands of microbial genomes shed light on interconnected biogeochemical processes in an aquifer system.</title>
        <authorList>
            <person name="Anantharaman K."/>
            <person name="Brown C.T."/>
            <person name="Hug L.A."/>
            <person name="Sharon I."/>
            <person name="Castelle C.J."/>
            <person name="Probst A.J."/>
            <person name="Thomas B.C."/>
            <person name="Singh A."/>
            <person name="Wilkins M.J."/>
            <person name="Karaoz U."/>
            <person name="Brodie E.L."/>
            <person name="Williams K.H."/>
            <person name="Hubbard S.S."/>
            <person name="Banfield J.F."/>
        </authorList>
    </citation>
    <scope>NUCLEOTIDE SEQUENCE [LARGE SCALE GENOMIC DNA]</scope>
</reference>
<accession>A0A1G2TX65</accession>